<dbReference type="AlphaFoldDB" id="A0A6A3WZ30"/>
<organism evidence="1 2">
    <name type="scientific">Phytophthora fragariae</name>
    <dbReference type="NCBI Taxonomy" id="53985"/>
    <lineage>
        <taxon>Eukaryota</taxon>
        <taxon>Sar</taxon>
        <taxon>Stramenopiles</taxon>
        <taxon>Oomycota</taxon>
        <taxon>Peronosporomycetes</taxon>
        <taxon>Peronosporales</taxon>
        <taxon>Peronosporaceae</taxon>
        <taxon>Phytophthora</taxon>
    </lineage>
</organism>
<comment type="caution">
    <text evidence="1">The sequence shown here is derived from an EMBL/GenBank/DDBJ whole genome shotgun (WGS) entry which is preliminary data.</text>
</comment>
<sequence length="285" mass="31970">MTATNKVFAYVFNTTNEDRKVSKVLSDWKSNDNPTIPSAATFDSATTTKIRRLGRMLFASSLDLGDASLIVDDQVADLLVASLIQHFPEVNERYPMSPYTSRMRMCLFPLQVSMPELLGWSVELKRQASEVREEEEKPFTRELQLINHLNAVIAQLVEANKAQSERIAELEKRVPVGGAVAPQAGSTPDTIADRTDLSLALDTPMKPTKPRVRAASKAADATWFEWYTKTPRIWEVCDDRQYKSQSKQIVAFMKLFLPLGFSLDPTTGEYADRVMQAGNTAQKYA</sequence>
<gene>
    <name evidence="1" type="ORF">PF005_g19836</name>
</gene>
<reference evidence="1 2" key="1">
    <citation type="submission" date="2018-08" db="EMBL/GenBank/DDBJ databases">
        <title>Genomic investigation of the strawberry pathogen Phytophthora fragariae indicates pathogenicity is determined by transcriptional variation in three key races.</title>
        <authorList>
            <person name="Adams T.M."/>
            <person name="Armitage A.D."/>
            <person name="Sobczyk M.K."/>
            <person name="Bates H.J."/>
            <person name="Dunwell J.M."/>
            <person name="Nellist C.F."/>
            <person name="Harrison R.J."/>
        </authorList>
    </citation>
    <scope>NUCLEOTIDE SEQUENCE [LARGE SCALE GENOMIC DNA]</scope>
    <source>
        <strain evidence="1 2">NOV-27</strain>
    </source>
</reference>
<protein>
    <submittedName>
        <fullName evidence="1">Uncharacterized protein</fullName>
    </submittedName>
</protein>
<evidence type="ECO:0000313" key="1">
    <source>
        <dbReference type="EMBL" id="KAE9188976.1"/>
    </source>
</evidence>
<dbReference type="Proteomes" id="UP000433483">
    <property type="component" value="Unassembled WGS sequence"/>
</dbReference>
<accession>A0A6A3WZ30</accession>
<evidence type="ECO:0000313" key="2">
    <source>
        <dbReference type="Proteomes" id="UP000433483"/>
    </source>
</evidence>
<dbReference type="EMBL" id="QXGB01001551">
    <property type="protein sequence ID" value="KAE9188976.1"/>
    <property type="molecule type" value="Genomic_DNA"/>
</dbReference>
<name>A0A6A3WZ30_9STRA</name>
<keyword evidence="2" id="KW-1185">Reference proteome</keyword>
<proteinExistence type="predicted"/>
<dbReference type="OrthoDB" id="119265at2759"/>